<proteinExistence type="predicted"/>
<feature type="compositionally biased region" description="Low complexity" evidence="1">
    <location>
        <begin position="126"/>
        <end position="136"/>
    </location>
</feature>
<organism evidence="2">
    <name type="scientific">Streptomyces sp. NBC_00049</name>
    <dbReference type="NCBI Taxonomy" id="2903617"/>
    <lineage>
        <taxon>Bacteria</taxon>
        <taxon>Bacillati</taxon>
        <taxon>Actinomycetota</taxon>
        <taxon>Actinomycetes</taxon>
        <taxon>Kitasatosporales</taxon>
        <taxon>Streptomycetaceae</taxon>
        <taxon>Streptomyces</taxon>
    </lineage>
</organism>
<dbReference type="SUPFAM" id="SSF55486">
    <property type="entry name" value="Metalloproteases ('zincins'), catalytic domain"/>
    <property type="match status" value="1"/>
</dbReference>
<evidence type="ECO:0000313" key="2">
    <source>
        <dbReference type="EMBL" id="WTU77220.1"/>
    </source>
</evidence>
<reference evidence="2" key="1">
    <citation type="submission" date="2022-10" db="EMBL/GenBank/DDBJ databases">
        <title>The complete genomes of actinobacterial strains from the NBC collection.</title>
        <authorList>
            <person name="Joergensen T.S."/>
            <person name="Alvarez Arevalo M."/>
            <person name="Sterndorff E.B."/>
            <person name="Faurdal D."/>
            <person name="Vuksanovic O."/>
            <person name="Mourched A.-S."/>
            <person name="Charusanti P."/>
            <person name="Shaw S."/>
            <person name="Blin K."/>
            <person name="Weber T."/>
        </authorList>
    </citation>
    <scope>NUCLEOTIDE SEQUENCE</scope>
    <source>
        <strain evidence="2">NBC_00049</strain>
    </source>
</reference>
<protein>
    <submittedName>
        <fullName evidence="2">Uncharacterized protein</fullName>
    </submittedName>
</protein>
<feature type="region of interest" description="Disordered" evidence="1">
    <location>
        <begin position="1"/>
        <end position="196"/>
    </location>
</feature>
<dbReference type="AlphaFoldDB" id="A0AAU2K0G9"/>
<feature type="compositionally biased region" description="Acidic residues" evidence="1">
    <location>
        <begin position="112"/>
        <end position="124"/>
    </location>
</feature>
<evidence type="ECO:0000256" key="1">
    <source>
        <dbReference type="SAM" id="MobiDB-lite"/>
    </source>
</evidence>
<accession>A0AAU2K0G9</accession>
<feature type="compositionally biased region" description="Polar residues" evidence="1">
    <location>
        <begin position="9"/>
        <end position="18"/>
    </location>
</feature>
<name>A0AAU2K0G9_9ACTN</name>
<gene>
    <name evidence="2" type="ORF">OG327_29965</name>
</gene>
<feature type="compositionally biased region" description="Basic and acidic residues" evidence="1">
    <location>
        <begin position="64"/>
        <end position="77"/>
    </location>
</feature>
<sequence length="397" mass="42829">MGELRSVAETDQQDTQPAQELPESSEGDDFDESVEPEAFDDTSELPYDEGDYREPDEPEDTTDDTARFPRARSDREQPTSPEEADPVEPEAALPQAEGDVVEPDGRVGSADDNLDPEPEPEPEPEPNALGEPEGAGLESEPQEPAHADSPENPENTESGTAVEDEAGSHGEASAEVSDEVRLAQAEAEGQEIGELHGVQVDYTTNPMSPDSANDVNQAMEKLSAEYPDVFGNLEVVQSEAAGEDSVLAYAVLEPGGEEPVGIYLDSGDLADHDALSEQGKLEEETNWTVPGGGSVEGIFHHEFGHHLAQHVFDSPEANEELESVVSNAIGRPYDTSVEPHDEETAEAIESLVSEYGATDPHEMVAECFAEYKLAEDPRPFATEVGQIIDKYLKSTKE</sequence>
<feature type="compositionally biased region" description="Acidic residues" evidence="1">
    <location>
        <begin position="23"/>
        <end position="49"/>
    </location>
</feature>
<dbReference type="EMBL" id="CP108264">
    <property type="protein sequence ID" value="WTU77220.1"/>
    <property type="molecule type" value="Genomic_DNA"/>
</dbReference>
<feature type="compositionally biased region" description="Low complexity" evidence="1">
    <location>
        <begin position="183"/>
        <end position="192"/>
    </location>
</feature>